<protein>
    <submittedName>
        <fullName evidence="1">Uncharacterized protein</fullName>
    </submittedName>
</protein>
<dbReference type="GeneID" id="93649375"/>
<keyword evidence="2" id="KW-1185">Reference proteome</keyword>
<name>A0A8H8DD95_9ASCO</name>
<dbReference type="Proteomes" id="UP000669133">
    <property type="component" value="Unassembled WGS sequence"/>
</dbReference>
<comment type="caution">
    <text evidence="1">The sequence shown here is derived from an EMBL/GenBank/DDBJ whole genome shotgun (WGS) entry which is preliminary data.</text>
</comment>
<sequence>MNEKYPPYTNNNQTPPTISLRDYDDAEWADTTCVDYKPDSQSYVIVDLDQNDYVVAHIDKSDNGVLDIIFKSAKETHSKQQQQQQQQS</sequence>
<proteinExistence type="predicted"/>
<evidence type="ECO:0000313" key="2">
    <source>
        <dbReference type="Proteomes" id="UP000669133"/>
    </source>
</evidence>
<dbReference type="RefSeq" id="XP_067550770.1">
    <property type="nucleotide sequence ID" value="XM_067695143.1"/>
</dbReference>
<reference evidence="1 2" key="1">
    <citation type="submission" date="2020-12" db="EMBL/GenBank/DDBJ databases">
        <title>Effect of drift, selection, and recombination on the evolution of hybrid genomes in Candida yeast pathogens.</title>
        <authorList>
            <person name="Mixao V."/>
            <person name="Ksiezopolska E."/>
            <person name="Saus E."/>
            <person name="Boekhout T."/>
            <person name="Gacser A."/>
            <person name="Gabaldon T."/>
        </authorList>
    </citation>
    <scope>NUCLEOTIDE SEQUENCE [LARGE SCALE GENOMIC DNA]</scope>
    <source>
        <strain evidence="1 2">BP57</strain>
    </source>
</reference>
<dbReference type="AlphaFoldDB" id="A0A8H8DD95"/>
<gene>
    <name evidence="1" type="ORF">I9W82_000746</name>
</gene>
<organism evidence="1 2">
    <name type="scientific">Candida metapsilosis</name>
    <dbReference type="NCBI Taxonomy" id="273372"/>
    <lineage>
        <taxon>Eukaryota</taxon>
        <taxon>Fungi</taxon>
        <taxon>Dikarya</taxon>
        <taxon>Ascomycota</taxon>
        <taxon>Saccharomycotina</taxon>
        <taxon>Pichiomycetes</taxon>
        <taxon>Debaryomycetaceae</taxon>
        <taxon>Candida/Lodderomyces clade</taxon>
        <taxon>Candida</taxon>
    </lineage>
</organism>
<dbReference type="OrthoDB" id="3978952at2759"/>
<dbReference type="EMBL" id="JAEOAQ010000001">
    <property type="protein sequence ID" value="KAG5421654.1"/>
    <property type="molecule type" value="Genomic_DNA"/>
</dbReference>
<evidence type="ECO:0000313" key="1">
    <source>
        <dbReference type="EMBL" id="KAG5421654.1"/>
    </source>
</evidence>
<accession>A0A8H8DD95</accession>